<dbReference type="Pfam" id="PF07729">
    <property type="entry name" value="FCD"/>
    <property type="match status" value="1"/>
</dbReference>
<dbReference type="PANTHER" id="PTHR43537">
    <property type="entry name" value="TRANSCRIPTIONAL REGULATOR, GNTR FAMILY"/>
    <property type="match status" value="1"/>
</dbReference>
<keyword evidence="2" id="KW-0238">DNA-binding</keyword>
<feature type="domain" description="HTH gntR-type" evidence="4">
    <location>
        <begin position="21"/>
        <end position="89"/>
    </location>
</feature>
<evidence type="ECO:0000256" key="3">
    <source>
        <dbReference type="ARBA" id="ARBA00023163"/>
    </source>
</evidence>
<dbReference type="PROSITE" id="PS50949">
    <property type="entry name" value="HTH_GNTR"/>
    <property type="match status" value="1"/>
</dbReference>
<keyword evidence="6" id="KW-1185">Reference proteome</keyword>
<dbReference type="Pfam" id="PF00392">
    <property type="entry name" value="GntR"/>
    <property type="match status" value="1"/>
</dbReference>
<dbReference type="InterPro" id="IPR008920">
    <property type="entry name" value="TF_FadR/GntR_C"/>
</dbReference>
<dbReference type="GO" id="GO:0003677">
    <property type="term" value="F:DNA binding"/>
    <property type="evidence" value="ECO:0007669"/>
    <property type="project" value="UniProtKB-KW"/>
</dbReference>
<evidence type="ECO:0000313" key="6">
    <source>
        <dbReference type="Proteomes" id="UP000482800"/>
    </source>
</evidence>
<dbReference type="InterPro" id="IPR011711">
    <property type="entry name" value="GntR_C"/>
</dbReference>
<dbReference type="PANTHER" id="PTHR43537:SF5">
    <property type="entry name" value="UXU OPERON TRANSCRIPTIONAL REGULATOR"/>
    <property type="match status" value="1"/>
</dbReference>
<organism evidence="5 6">
    <name type="scientific">Phytohabitans houttuyneae</name>
    <dbReference type="NCBI Taxonomy" id="1076126"/>
    <lineage>
        <taxon>Bacteria</taxon>
        <taxon>Bacillati</taxon>
        <taxon>Actinomycetota</taxon>
        <taxon>Actinomycetes</taxon>
        <taxon>Micromonosporales</taxon>
        <taxon>Micromonosporaceae</taxon>
    </lineage>
</organism>
<name>A0A6V8KC32_9ACTN</name>
<sequence length="257" mass="27832">MTAVSSPMSVSRGAGAPVARRKLLDELTERILAHIRDEGLRPGDRLPSNRALSERFLVATPTLREALRRLEATGAVELRHGSGVYVRADLARLIMVNPNRLRLDATAILDLLEARELIEPHLAESAARHATDAQLDELAASLDRAGSALGVGGGPGERSGPGAGPDGALHAANMAFHRTLARLAGNRALAQVLDSLIDLHDEEQRYIQALYGDRDHDHHVHLAILAAVRGRAPVKARRLMVEHLRDVRQVVTRALEG</sequence>
<accession>A0A6V8KC32</accession>
<dbReference type="RefSeq" id="WP_345514614.1">
    <property type="nucleotide sequence ID" value="NZ_BAABGO010000034.1"/>
</dbReference>
<dbReference type="SMART" id="SM00345">
    <property type="entry name" value="HTH_GNTR"/>
    <property type="match status" value="1"/>
</dbReference>
<dbReference type="InterPro" id="IPR000524">
    <property type="entry name" value="Tscrpt_reg_HTH_GntR"/>
</dbReference>
<reference evidence="5 6" key="1">
    <citation type="submission" date="2020-03" db="EMBL/GenBank/DDBJ databases">
        <title>Whole genome shotgun sequence of Phytohabitans houttuyneae NBRC 108639.</title>
        <authorList>
            <person name="Komaki H."/>
            <person name="Tamura T."/>
        </authorList>
    </citation>
    <scope>NUCLEOTIDE SEQUENCE [LARGE SCALE GENOMIC DNA]</scope>
    <source>
        <strain evidence="5 6">NBRC 108639</strain>
    </source>
</reference>
<dbReference type="GO" id="GO:0003700">
    <property type="term" value="F:DNA-binding transcription factor activity"/>
    <property type="evidence" value="ECO:0007669"/>
    <property type="project" value="InterPro"/>
</dbReference>
<evidence type="ECO:0000256" key="2">
    <source>
        <dbReference type="ARBA" id="ARBA00023125"/>
    </source>
</evidence>
<dbReference type="AlphaFoldDB" id="A0A6V8KC32"/>
<evidence type="ECO:0000313" key="5">
    <source>
        <dbReference type="EMBL" id="GFJ82792.1"/>
    </source>
</evidence>
<protein>
    <submittedName>
        <fullName evidence="5">GntR family transcriptional regulator</fullName>
    </submittedName>
</protein>
<keyword evidence="3" id="KW-0804">Transcription</keyword>
<dbReference type="InterPro" id="IPR036388">
    <property type="entry name" value="WH-like_DNA-bd_sf"/>
</dbReference>
<dbReference type="Proteomes" id="UP000482800">
    <property type="component" value="Unassembled WGS sequence"/>
</dbReference>
<dbReference type="SMART" id="SM00895">
    <property type="entry name" value="FCD"/>
    <property type="match status" value="1"/>
</dbReference>
<reference evidence="5 6" key="2">
    <citation type="submission" date="2020-03" db="EMBL/GenBank/DDBJ databases">
        <authorList>
            <person name="Ichikawa N."/>
            <person name="Kimura A."/>
            <person name="Kitahashi Y."/>
            <person name="Uohara A."/>
        </authorList>
    </citation>
    <scope>NUCLEOTIDE SEQUENCE [LARGE SCALE GENOMIC DNA]</scope>
    <source>
        <strain evidence="5 6">NBRC 108639</strain>
    </source>
</reference>
<keyword evidence="1" id="KW-0805">Transcription regulation</keyword>
<dbReference type="Gene3D" id="1.10.10.10">
    <property type="entry name" value="Winged helix-like DNA-binding domain superfamily/Winged helix DNA-binding domain"/>
    <property type="match status" value="1"/>
</dbReference>
<evidence type="ECO:0000259" key="4">
    <source>
        <dbReference type="PROSITE" id="PS50949"/>
    </source>
</evidence>
<dbReference type="InterPro" id="IPR036390">
    <property type="entry name" value="WH_DNA-bd_sf"/>
</dbReference>
<proteinExistence type="predicted"/>
<gene>
    <name evidence="5" type="ORF">Phou_069720</name>
</gene>
<dbReference type="EMBL" id="BLPF01000002">
    <property type="protein sequence ID" value="GFJ82792.1"/>
    <property type="molecule type" value="Genomic_DNA"/>
</dbReference>
<dbReference type="SUPFAM" id="SSF46785">
    <property type="entry name" value="Winged helix' DNA-binding domain"/>
    <property type="match status" value="1"/>
</dbReference>
<dbReference type="Gene3D" id="1.20.120.530">
    <property type="entry name" value="GntR ligand-binding domain-like"/>
    <property type="match status" value="1"/>
</dbReference>
<dbReference type="CDD" id="cd07377">
    <property type="entry name" value="WHTH_GntR"/>
    <property type="match status" value="1"/>
</dbReference>
<dbReference type="SUPFAM" id="SSF48008">
    <property type="entry name" value="GntR ligand-binding domain-like"/>
    <property type="match status" value="1"/>
</dbReference>
<comment type="caution">
    <text evidence="5">The sequence shown here is derived from an EMBL/GenBank/DDBJ whole genome shotgun (WGS) entry which is preliminary data.</text>
</comment>
<evidence type="ECO:0000256" key="1">
    <source>
        <dbReference type="ARBA" id="ARBA00023015"/>
    </source>
</evidence>